<dbReference type="Gene3D" id="1.10.10.10">
    <property type="entry name" value="Winged helix-like DNA-binding domain superfamily/Winged helix DNA-binding domain"/>
    <property type="match status" value="1"/>
</dbReference>
<dbReference type="InterPro" id="IPR036388">
    <property type="entry name" value="WH-like_DNA-bd_sf"/>
</dbReference>
<dbReference type="InterPro" id="IPR039422">
    <property type="entry name" value="MarR/SlyA-like"/>
</dbReference>
<dbReference type="SMART" id="SM00347">
    <property type="entry name" value="HTH_MARR"/>
    <property type="match status" value="1"/>
</dbReference>
<feature type="domain" description="HTH marR-type" evidence="6">
    <location>
        <begin position="49"/>
        <end position="180"/>
    </location>
</feature>
<evidence type="ECO:0000256" key="4">
    <source>
        <dbReference type="ARBA" id="ARBA00023125"/>
    </source>
</evidence>
<keyword evidence="8" id="KW-1185">Reference proteome</keyword>
<dbReference type="AlphaFoldDB" id="A0A6P1BPV9"/>
<evidence type="ECO:0000256" key="5">
    <source>
        <dbReference type="ARBA" id="ARBA00023163"/>
    </source>
</evidence>
<keyword evidence="2" id="KW-0963">Cytoplasm</keyword>
<dbReference type="SUPFAM" id="SSF46785">
    <property type="entry name" value="Winged helix' DNA-binding domain"/>
    <property type="match status" value="1"/>
</dbReference>
<dbReference type="EMBL" id="VKHP01000177">
    <property type="protein sequence ID" value="NEV00416.1"/>
    <property type="molecule type" value="Genomic_DNA"/>
</dbReference>
<comment type="caution">
    <text evidence="7">The sequence shown here is derived from an EMBL/GenBank/DDBJ whole genome shotgun (WGS) entry which is preliminary data.</text>
</comment>
<organism evidence="7 8">
    <name type="scientific">Bradyrhizobium uaiense</name>
    <dbReference type="NCBI Taxonomy" id="2594946"/>
    <lineage>
        <taxon>Bacteria</taxon>
        <taxon>Pseudomonadati</taxon>
        <taxon>Pseudomonadota</taxon>
        <taxon>Alphaproteobacteria</taxon>
        <taxon>Hyphomicrobiales</taxon>
        <taxon>Nitrobacteraceae</taxon>
        <taxon>Bradyrhizobium</taxon>
    </lineage>
</organism>
<reference evidence="7 8" key="1">
    <citation type="journal article" date="2020" name="Arch. Microbiol.">
        <title>Bradyrhizobium uaiense sp. nov., a new highly efficient cowpea symbiont.</title>
        <authorList>
            <person name="Cabral Michel D."/>
            <person name="Azarias Guimaraes A."/>
            <person name="Martins da Costa E."/>
            <person name="Soares de Carvalho T."/>
            <person name="Balsanelli E."/>
            <person name="Willems A."/>
            <person name="Maltempi de Souza E."/>
            <person name="de Souza Moreira F.M."/>
        </authorList>
    </citation>
    <scope>NUCLEOTIDE SEQUENCE [LARGE SCALE GENOMIC DNA]</scope>
    <source>
        <strain evidence="7 8">UFLA 03-164</strain>
    </source>
</reference>
<proteinExistence type="predicted"/>
<dbReference type="GO" id="GO:0005737">
    <property type="term" value="C:cytoplasm"/>
    <property type="evidence" value="ECO:0007669"/>
    <property type="project" value="UniProtKB-SubCell"/>
</dbReference>
<evidence type="ECO:0000256" key="2">
    <source>
        <dbReference type="ARBA" id="ARBA00022490"/>
    </source>
</evidence>
<keyword evidence="5" id="KW-0804">Transcription</keyword>
<dbReference type="InterPro" id="IPR000835">
    <property type="entry name" value="HTH_MarR-typ"/>
</dbReference>
<dbReference type="GO" id="GO:0003677">
    <property type="term" value="F:DNA binding"/>
    <property type="evidence" value="ECO:0007669"/>
    <property type="project" value="UniProtKB-KW"/>
</dbReference>
<dbReference type="PRINTS" id="PR00598">
    <property type="entry name" value="HTHMARR"/>
</dbReference>
<gene>
    <name evidence="7" type="ORF">FNJ47_32535</name>
</gene>
<dbReference type="FunFam" id="1.10.10.10:FF:000163">
    <property type="entry name" value="MarR family transcriptional regulator"/>
    <property type="match status" value="1"/>
</dbReference>
<comment type="subcellular location">
    <subcellularLocation>
        <location evidence="1">Cytoplasm</location>
    </subcellularLocation>
</comment>
<evidence type="ECO:0000313" key="8">
    <source>
        <dbReference type="Proteomes" id="UP000468531"/>
    </source>
</evidence>
<dbReference type="PANTHER" id="PTHR33164:SF5">
    <property type="entry name" value="ORGANIC HYDROPEROXIDE RESISTANCE TRANSCRIPTIONAL REGULATOR"/>
    <property type="match status" value="1"/>
</dbReference>
<keyword evidence="3" id="KW-0805">Transcription regulation</keyword>
<evidence type="ECO:0000259" key="6">
    <source>
        <dbReference type="PROSITE" id="PS50995"/>
    </source>
</evidence>
<keyword evidence="4" id="KW-0238">DNA-binding</keyword>
<accession>A0A6P1BPV9</accession>
<dbReference type="Proteomes" id="UP000468531">
    <property type="component" value="Unassembled WGS sequence"/>
</dbReference>
<dbReference type="Pfam" id="PF22381">
    <property type="entry name" value="Staph_reg_Sar_Rot"/>
    <property type="match status" value="1"/>
</dbReference>
<dbReference type="GO" id="GO:0006950">
    <property type="term" value="P:response to stress"/>
    <property type="evidence" value="ECO:0007669"/>
    <property type="project" value="TreeGrafter"/>
</dbReference>
<protein>
    <submittedName>
        <fullName evidence="7">MarR family transcriptional regulator</fullName>
    </submittedName>
</protein>
<name>A0A6P1BPV9_9BRAD</name>
<evidence type="ECO:0000313" key="7">
    <source>
        <dbReference type="EMBL" id="NEV00416.1"/>
    </source>
</evidence>
<sequence>MRVEIGRALDDVKHFRFNRIRFILIRTSQTPETPVPRPAKADAKGRKLSNFLCFAVYSANLAFGRAYKPILDAVGLTYTQYIAMIALSEADEQTVSALGEKLFLESNTLTPILKKLEQSGYISRTRDPADERQVRVSLTAAGRRLLDKEINASLVDATGLGDEFPIVQKSVVRLRDNLLRHTRGDSKKG</sequence>
<dbReference type="PANTHER" id="PTHR33164">
    <property type="entry name" value="TRANSCRIPTIONAL REGULATOR, MARR FAMILY"/>
    <property type="match status" value="1"/>
</dbReference>
<dbReference type="PROSITE" id="PS50995">
    <property type="entry name" value="HTH_MARR_2"/>
    <property type="match status" value="1"/>
</dbReference>
<dbReference type="InterPro" id="IPR036390">
    <property type="entry name" value="WH_DNA-bd_sf"/>
</dbReference>
<dbReference type="GO" id="GO:0003700">
    <property type="term" value="F:DNA-binding transcription factor activity"/>
    <property type="evidence" value="ECO:0007669"/>
    <property type="project" value="InterPro"/>
</dbReference>
<evidence type="ECO:0000256" key="3">
    <source>
        <dbReference type="ARBA" id="ARBA00023015"/>
    </source>
</evidence>
<dbReference type="InterPro" id="IPR055166">
    <property type="entry name" value="Transc_reg_Sar_Rot_HTH"/>
</dbReference>
<evidence type="ECO:0000256" key="1">
    <source>
        <dbReference type="ARBA" id="ARBA00004496"/>
    </source>
</evidence>